<dbReference type="Proteomes" id="UP000185680">
    <property type="component" value="Chromosome"/>
</dbReference>
<evidence type="ECO:0000259" key="2">
    <source>
        <dbReference type="Pfam" id="PF07632"/>
    </source>
</evidence>
<sequence length="295" mass="33452">MVHYLVYADAFQTEGLISSPPGKGRAIDIYSCIAAYEVDFPNLRAWSDDYPEPESLREVVRQGAVVAQSGDTPSADISDGARLIIERSLVEDPRPLYVLVWGAITDVAQAVHSRPGIKGKLRIYSIGSWNTQQDRKARNYLFNSHPDLWWIENDTSFRGMYLGGIQSGEFGPLDFPAKHVKGHGQLGDFFMGKQADIKMGDTPSVLYLLHGDAEHPETEHWGGSFFRPFPDKRPTYWHDRREPPVVGHGWNGAKTVSKWRRDFLSDWQVRMNRLNAKPVRAERSNETQESDQPVK</sequence>
<dbReference type="EMBL" id="LVWD01000001">
    <property type="protein sequence ID" value="OAD44002.1"/>
    <property type="molecule type" value="Genomic_DNA"/>
</dbReference>
<feature type="domain" description="Cellulose-binding Sde182 nucleoside hydrolase-like" evidence="2">
    <location>
        <begin position="1"/>
        <end position="225"/>
    </location>
</feature>
<evidence type="ECO:0000313" key="3">
    <source>
        <dbReference type="EMBL" id="AOW14035.1"/>
    </source>
</evidence>
<dbReference type="GO" id="GO:0016799">
    <property type="term" value="F:hydrolase activity, hydrolyzing N-glycosyl compounds"/>
    <property type="evidence" value="ECO:0007669"/>
    <property type="project" value="InterPro"/>
</dbReference>
<gene>
    <name evidence="3" type="ORF">LPB072_15520</name>
    <name evidence="4" type="ORF">LPB72_00295</name>
</gene>
<dbReference type="KEGG" id="hyl:LPB072_15520"/>
<dbReference type="InterPro" id="IPR011483">
    <property type="entry name" value="Sde182_NH-like"/>
</dbReference>
<dbReference type="Proteomes" id="UP000185657">
    <property type="component" value="Unassembled WGS sequence"/>
</dbReference>
<keyword evidence="5" id="KW-1185">Reference proteome</keyword>
<proteinExistence type="predicted"/>
<evidence type="ECO:0000313" key="4">
    <source>
        <dbReference type="EMBL" id="OAD44002.1"/>
    </source>
</evidence>
<dbReference type="Gene3D" id="3.90.245.10">
    <property type="entry name" value="Ribonucleoside hydrolase-like"/>
    <property type="match status" value="1"/>
</dbReference>
<feature type="compositionally biased region" description="Basic and acidic residues" evidence="1">
    <location>
        <begin position="279"/>
        <end position="295"/>
    </location>
</feature>
<name>A0A162Z6V1_9BURK</name>
<dbReference type="InterPro" id="IPR036452">
    <property type="entry name" value="Ribo_hydro-like"/>
</dbReference>
<organism evidence="3 6">
    <name type="scientific">Hydrogenophaga crassostreae</name>
    <dbReference type="NCBI Taxonomy" id="1763535"/>
    <lineage>
        <taxon>Bacteria</taxon>
        <taxon>Pseudomonadati</taxon>
        <taxon>Pseudomonadota</taxon>
        <taxon>Betaproteobacteria</taxon>
        <taxon>Burkholderiales</taxon>
        <taxon>Comamonadaceae</taxon>
        <taxon>Hydrogenophaga</taxon>
    </lineage>
</organism>
<evidence type="ECO:0000313" key="6">
    <source>
        <dbReference type="Proteomes" id="UP000185680"/>
    </source>
</evidence>
<feature type="region of interest" description="Disordered" evidence="1">
    <location>
        <begin position="274"/>
        <end position="295"/>
    </location>
</feature>
<dbReference type="STRING" id="1763535.LPB072_15520"/>
<evidence type="ECO:0000256" key="1">
    <source>
        <dbReference type="SAM" id="MobiDB-lite"/>
    </source>
</evidence>
<dbReference type="Pfam" id="PF07632">
    <property type="entry name" value="Sde182_NH-like"/>
    <property type="match status" value="1"/>
</dbReference>
<dbReference type="EMBL" id="CP017476">
    <property type="protein sequence ID" value="AOW14035.1"/>
    <property type="molecule type" value="Genomic_DNA"/>
</dbReference>
<reference evidence="4 5" key="1">
    <citation type="submission" date="2016-02" db="EMBL/GenBank/DDBJ databases">
        <title>Draft genome sequence of Hydrogenophaga sp. LPB0072.</title>
        <authorList>
            <person name="Shin S.-K."/>
            <person name="Yi H."/>
        </authorList>
    </citation>
    <scope>NUCLEOTIDE SEQUENCE [LARGE SCALE GENOMIC DNA]</scope>
    <source>
        <strain evidence="4 5">LPB0072</strain>
    </source>
</reference>
<dbReference type="SUPFAM" id="SSF53590">
    <property type="entry name" value="Nucleoside hydrolase"/>
    <property type="match status" value="1"/>
</dbReference>
<reference evidence="3 6" key="2">
    <citation type="submission" date="2016-10" db="EMBL/GenBank/DDBJ databases">
        <title>Hydorgenophaga sp. LPB0072 isolated from gastropod.</title>
        <authorList>
            <person name="Kim E."/>
            <person name="Yi H."/>
        </authorList>
    </citation>
    <scope>NUCLEOTIDE SEQUENCE [LARGE SCALE GENOMIC DNA]</scope>
    <source>
        <strain evidence="3 6">LPB0072</strain>
    </source>
</reference>
<accession>A0A162Z6V1</accession>
<evidence type="ECO:0000313" key="5">
    <source>
        <dbReference type="Proteomes" id="UP000185657"/>
    </source>
</evidence>
<dbReference type="AlphaFoldDB" id="A0A162Z6V1"/>
<protein>
    <recommendedName>
        <fullName evidence="2">Cellulose-binding Sde182 nucleoside hydrolase-like domain-containing protein</fullName>
    </recommendedName>
</protein>